<sequence length="285" mass="32026">MQILRNLQLTGAAARPFLLDAYYVPSSQPKPIVLFAHGFKGFKDWGHWDLIARRFAEAGFVFIKFNFSHNGTTLAAPTDFADLEAFGQNNYSKELNDLQAVLTWLHHGDERLPAEEADLGRIHLIGHSRGGAISIIYASQDERISSLLTWASVASLDYAWKTPGMMAKWEADGQYEVVNGRTGQQMPIYFQMYRDYKAREEAMDVKRALQRLDIPMLILHGTADPAVPASAAEALKEGKTDARLHLIEGADHVFGGQHPFEQKALPAHSRELVEQSLRFLKSLHR</sequence>
<reference evidence="4 5" key="1">
    <citation type="journal article" date="2014" name="Int. J. Syst. Evol. Microbiol.">
        <title>Phaeodactylibacter xiamenensis gen. nov., sp. nov., a member of the family Saprospiraceae isolated from the marine alga Phaeodactylum tricornutum.</title>
        <authorList>
            <person name="Chen Z.Jr."/>
            <person name="Lei X."/>
            <person name="Lai Q."/>
            <person name="Li Y."/>
            <person name="Zhang B."/>
            <person name="Zhang J."/>
            <person name="Zhang H."/>
            <person name="Yang L."/>
            <person name="Zheng W."/>
            <person name="Tian Y."/>
            <person name="Yu Z."/>
            <person name="Xu H.Jr."/>
            <person name="Zheng T."/>
        </authorList>
    </citation>
    <scope>NUCLEOTIDE SEQUENCE [LARGE SCALE GENOMIC DNA]</scope>
    <source>
        <strain evidence="4 5">KD52</strain>
    </source>
</reference>
<evidence type="ECO:0000256" key="2">
    <source>
        <dbReference type="ARBA" id="ARBA00038115"/>
    </source>
</evidence>
<dbReference type="Proteomes" id="UP000029736">
    <property type="component" value="Unassembled WGS sequence"/>
</dbReference>
<dbReference type="Pfam" id="PF12697">
    <property type="entry name" value="Abhydrolase_6"/>
    <property type="match status" value="1"/>
</dbReference>
<feature type="domain" description="AB hydrolase-1" evidence="3">
    <location>
        <begin position="33"/>
        <end position="261"/>
    </location>
</feature>
<proteinExistence type="inferred from homology"/>
<keyword evidence="1" id="KW-0378">Hydrolase</keyword>
<dbReference type="OrthoDB" id="9808543at2"/>
<dbReference type="EMBL" id="JPOS01000012">
    <property type="protein sequence ID" value="KGE89200.1"/>
    <property type="molecule type" value="Genomic_DNA"/>
</dbReference>
<accession>A0A098SAQ8</accession>
<dbReference type="GO" id="GO:0052689">
    <property type="term" value="F:carboxylic ester hydrolase activity"/>
    <property type="evidence" value="ECO:0007669"/>
    <property type="project" value="UniProtKB-ARBA"/>
</dbReference>
<organism evidence="4 5">
    <name type="scientific">Phaeodactylibacter xiamenensis</name>
    <dbReference type="NCBI Taxonomy" id="1524460"/>
    <lineage>
        <taxon>Bacteria</taxon>
        <taxon>Pseudomonadati</taxon>
        <taxon>Bacteroidota</taxon>
        <taxon>Saprospiria</taxon>
        <taxon>Saprospirales</taxon>
        <taxon>Haliscomenobacteraceae</taxon>
        <taxon>Phaeodactylibacter</taxon>
    </lineage>
</organism>
<name>A0A098SAQ8_9BACT</name>
<dbReference type="Gene3D" id="3.40.50.1820">
    <property type="entry name" value="alpha/beta hydrolase"/>
    <property type="match status" value="1"/>
</dbReference>
<evidence type="ECO:0000313" key="5">
    <source>
        <dbReference type="Proteomes" id="UP000029736"/>
    </source>
</evidence>
<dbReference type="PANTHER" id="PTHR22946:SF9">
    <property type="entry name" value="POLYKETIDE TRANSFERASE AF380"/>
    <property type="match status" value="1"/>
</dbReference>
<gene>
    <name evidence="4" type="ORF">IX84_05445</name>
</gene>
<protein>
    <recommendedName>
        <fullName evidence="3">AB hydrolase-1 domain-containing protein</fullName>
    </recommendedName>
</protein>
<dbReference type="STRING" id="1524460.IX84_05445"/>
<keyword evidence="5" id="KW-1185">Reference proteome</keyword>
<dbReference type="InterPro" id="IPR000073">
    <property type="entry name" value="AB_hydrolase_1"/>
</dbReference>
<evidence type="ECO:0000259" key="3">
    <source>
        <dbReference type="Pfam" id="PF12697"/>
    </source>
</evidence>
<dbReference type="PANTHER" id="PTHR22946">
    <property type="entry name" value="DIENELACTONE HYDROLASE DOMAIN-CONTAINING PROTEIN-RELATED"/>
    <property type="match status" value="1"/>
</dbReference>
<dbReference type="RefSeq" id="WP_044217123.1">
    <property type="nucleotide sequence ID" value="NZ_JBKAGJ010000001.1"/>
</dbReference>
<comment type="caution">
    <text evidence="4">The sequence shown here is derived from an EMBL/GenBank/DDBJ whole genome shotgun (WGS) entry which is preliminary data.</text>
</comment>
<comment type="similarity">
    <text evidence="2">Belongs to the AB hydrolase superfamily. FUS2 hydrolase family.</text>
</comment>
<dbReference type="AlphaFoldDB" id="A0A098SAQ8"/>
<dbReference type="InterPro" id="IPR029058">
    <property type="entry name" value="AB_hydrolase_fold"/>
</dbReference>
<dbReference type="InterPro" id="IPR050261">
    <property type="entry name" value="FrsA_esterase"/>
</dbReference>
<evidence type="ECO:0000256" key="1">
    <source>
        <dbReference type="ARBA" id="ARBA00022801"/>
    </source>
</evidence>
<evidence type="ECO:0000313" key="4">
    <source>
        <dbReference type="EMBL" id="KGE89200.1"/>
    </source>
</evidence>
<dbReference type="SUPFAM" id="SSF53474">
    <property type="entry name" value="alpha/beta-Hydrolases"/>
    <property type="match status" value="1"/>
</dbReference>